<comment type="caution">
    <text evidence="2">The sequence shown here is derived from an EMBL/GenBank/DDBJ whole genome shotgun (WGS) entry which is preliminary data.</text>
</comment>
<dbReference type="EMBL" id="JBHMCG010000087">
    <property type="protein sequence ID" value="MFB9574315.1"/>
    <property type="molecule type" value="Genomic_DNA"/>
</dbReference>
<proteinExistence type="predicted"/>
<evidence type="ECO:0000256" key="1">
    <source>
        <dbReference type="SAM" id="MobiDB-lite"/>
    </source>
</evidence>
<feature type="region of interest" description="Disordered" evidence="1">
    <location>
        <begin position="51"/>
        <end position="73"/>
    </location>
</feature>
<evidence type="ECO:0000313" key="3">
    <source>
        <dbReference type="Proteomes" id="UP001589710"/>
    </source>
</evidence>
<keyword evidence="3" id="KW-1185">Reference proteome</keyword>
<organism evidence="2 3">
    <name type="scientific">Streptomyces yanii</name>
    <dbReference type="NCBI Taxonomy" id="78510"/>
    <lineage>
        <taxon>Bacteria</taxon>
        <taxon>Bacillati</taxon>
        <taxon>Actinomycetota</taxon>
        <taxon>Actinomycetes</taxon>
        <taxon>Kitasatosporales</taxon>
        <taxon>Streptomycetaceae</taxon>
        <taxon>Streptomyces</taxon>
    </lineage>
</organism>
<reference evidence="2 3" key="1">
    <citation type="submission" date="2024-09" db="EMBL/GenBank/DDBJ databases">
        <authorList>
            <person name="Sun Q."/>
            <person name="Mori K."/>
        </authorList>
    </citation>
    <scope>NUCLEOTIDE SEQUENCE [LARGE SCALE GENOMIC DNA]</scope>
    <source>
        <strain evidence="2 3">JCM 3331</strain>
    </source>
</reference>
<feature type="non-terminal residue" evidence="2">
    <location>
        <position position="1"/>
    </location>
</feature>
<name>A0ABV5R8Y4_9ACTN</name>
<protein>
    <submittedName>
        <fullName evidence="2">Uncharacterized protein</fullName>
    </submittedName>
</protein>
<dbReference type="Proteomes" id="UP001589710">
    <property type="component" value="Unassembled WGS sequence"/>
</dbReference>
<gene>
    <name evidence="2" type="ORF">ACFFTL_18935</name>
</gene>
<evidence type="ECO:0000313" key="2">
    <source>
        <dbReference type="EMBL" id="MFB9574315.1"/>
    </source>
</evidence>
<sequence length="73" mass="7787">RDHCGPHHRRPAGDTGFVCVPHGVVIDGEQLLHSHVGLRGGPAPVRRFLPGAQARDAPSPAVRATRSRAALDR</sequence>
<accession>A0ABV5R8Y4</accession>